<accession>A0AAD6C0L0</accession>
<feature type="domain" description="Myb-like DNA-binding" evidence="2">
    <location>
        <begin position="14"/>
        <end position="64"/>
    </location>
</feature>
<protein>
    <recommendedName>
        <fullName evidence="2">Myb-like DNA-binding domain-containing protein</fullName>
    </recommendedName>
</protein>
<evidence type="ECO:0000313" key="3">
    <source>
        <dbReference type="EMBL" id="KAJ5440132.1"/>
    </source>
</evidence>
<sequence length="133" mass="15036">MSSPTKEKEKDPDKDTTWFLINCIMHSEVGKIEKIDWEAVAQKMNVPSKGAAQMRYHRLLASYGLNRAYTSQAEQVSGSNHAENGTNEPSTIPKRKRKSNKRKRPDTMTQDLADDIENKIKLAPEGEAQFETA</sequence>
<feature type="compositionally biased region" description="Basic residues" evidence="1">
    <location>
        <begin position="93"/>
        <end position="104"/>
    </location>
</feature>
<feature type="region of interest" description="Disordered" evidence="1">
    <location>
        <begin position="72"/>
        <end position="133"/>
    </location>
</feature>
<evidence type="ECO:0000259" key="2">
    <source>
        <dbReference type="Pfam" id="PF22980"/>
    </source>
</evidence>
<name>A0AAD6C0L0_9EURO</name>
<dbReference type="RefSeq" id="XP_056763361.1">
    <property type="nucleotide sequence ID" value="XM_056914512.1"/>
</dbReference>
<gene>
    <name evidence="3" type="ORF">N7458_011130</name>
</gene>
<keyword evidence="4" id="KW-1185">Reference proteome</keyword>
<dbReference type="Proteomes" id="UP001213681">
    <property type="component" value="Unassembled WGS sequence"/>
</dbReference>
<dbReference type="InterPro" id="IPR054505">
    <property type="entry name" value="Myb_DNA-bind_8"/>
</dbReference>
<reference evidence="3" key="1">
    <citation type="submission" date="2022-12" db="EMBL/GenBank/DDBJ databases">
        <authorList>
            <person name="Petersen C."/>
        </authorList>
    </citation>
    <scope>NUCLEOTIDE SEQUENCE</scope>
    <source>
        <strain evidence="3">IBT 16125</strain>
    </source>
</reference>
<evidence type="ECO:0000313" key="4">
    <source>
        <dbReference type="Proteomes" id="UP001213681"/>
    </source>
</evidence>
<organism evidence="3 4">
    <name type="scientific">Penicillium daleae</name>
    <dbReference type="NCBI Taxonomy" id="63821"/>
    <lineage>
        <taxon>Eukaryota</taxon>
        <taxon>Fungi</taxon>
        <taxon>Dikarya</taxon>
        <taxon>Ascomycota</taxon>
        <taxon>Pezizomycotina</taxon>
        <taxon>Eurotiomycetes</taxon>
        <taxon>Eurotiomycetidae</taxon>
        <taxon>Eurotiales</taxon>
        <taxon>Aspergillaceae</taxon>
        <taxon>Penicillium</taxon>
    </lineage>
</organism>
<dbReference type="Pfam" id="PF22980">
    <property type="entry name" value="Myb_DNA-bind_8"/>
    <property type="match status" value="1"/>
</dbReference>
<dbReference type="AlphaFoldDB" id="A0AAD6C0L0"/>
<evidence type="ECO:0000256" key="1">
    <source>
        <dbReference type="SAM" id="MobiDB-lite"/>
    </source>
</evidence>
<feature type="compositionally biased region" description="Polar residues" evidence="1">
    <location>
        <begin position="72"/>
        <end position="90"/>
    </location>
</feature>
<reference evidence="3" key="2">
    <citation type="journal article" date="2023" name="IMA Fungus">
        <title>Comparative genomic study of the Penicillium genus elucidates a diverse pangenome and 15 lateral gene transfer events.</title>
        <authorList>
            <person name="Petersen C."/>
            <person name="Sorensen T."/>
            <person name="Nielsen M.R."/>
            <person name="Sondergaard T.E."/>
            <person name="Sorensen J.L."/>
            <person name="Fitzpatrick D.A."/>
            <person name="Frisvad J.C."/>
            <person name="Nielsen K.L."/>
        </authorList>
    </citation>
    <scope>NUCLEOTIDE SEQUENCE</scope>
    <source>
        <strain evidence="3">IBT 16125</strain>
    </source>
</reference>
<proteinExistence type="predicted"/>
<dbReference type="EMBL" id="JAPVEA010000008">
    <property type="protein sequence ID" value="KAJ5440132.1"/>
    <property type="molecule type" value="Genomic_DNA"/>
</dbReference>
<dbReference type="GeneID" id="81604755"/>
<comment type="caution">
    <text evidence="3">The sequence shown here is derived from an EMBL/GenBank/DDBJ whole genome shotgun (WGS) entry which is preliminary data.</text>
</comment>